<evidence type="ECO:0000256" key="1">
    <source>
        <dbReference type="SAM" id="MobiDB-lite"/>
    </source>
</evidence>
<protein>
    <submittedName>
        <fullName evidence="2">ADP-ribosylation factor-like protein 15</fullName>
    </submittedName>
</protein>
<dbReference type="STRING" id="10181.G5APU5"/>
<dbReference type="SUPFAM" id="SSF52540">
    <property type="entry name" value="P-loop containing nucleoside triphosphate hydrolases"/>
    <property type="match status" value="1"/>
</dbReference>
<dbReference type="InParanoid" id="G5APU5"/>
<dbReference type="Proteomes" id="UP000006813">
    <property type="component" value="Unassembled WGS sequence"/>
</dbReference>
<dbReference type="PANTHER" id="PTHR46693:SF1">
    <property type="entry name" value="ADP-RIBOSYLATION FACTOR-LIKE PROTEIN 15"/>
    <property type="match status" value="1"/>
</dbReference>
<dbReference type="InterPro" id="IPR042292">
    <property type="entry name" value="ARL15"/>
</dbReference>
<evidence type="ECO:0000313" key="3">
    <source>
        <dbReference type="Proteomes" id="UP000006813"/>
    </source>
</evidence>
<proteinExistence type="predicted"/>
<gene>
    <name evidence="2" type="ORF">GW7_05288</name>
</gene>
<evidence type="ECO:0000313" key="2">
    <source>
        <dbReference type="EMBL" id="EHA99055.1"/>
    </source>
</evidence>
<dbReference type="PANTHER" id="PTHR46693">
    <property type="entry name" value="ADP-RIBOSYLATION FACTOR-LIKE PROTEIN 15"/>
    <property type="match status" value="1"/>
</dbReference>
<dbReference type="AlphaFoldDB" id="G5APU5"/>
<name>G5APU5_HETGA</name>
<reference evidence="2 3" key="1">
    <citation type="journal article" date="2011" name="Nature">
        <title>Genome sequencing reveals insights into physiology and longevity of the naked mole rat.</title>
        <authorList>
            <person name="Kim E.B."/>
            <person name="Fang X."/>
            <person name="Fushan A.A."/>
            <person name="Huang Z."/>
            <person name="Lobanov A.V."/>
            <person name="Han L."/>
            <person name="Marino S.M."/>
            <person name="Sun X."/>
            <person name="Turanov A.A."/>
            <person name="Yang P."/>
            <person name="Yim S.H."/>
            <person name="Zhao X."/>
            <person name="Kasaikina M.V."/>
            <person name="Stoletzki N."/>
            <person name="Peng C."/>
            <person name="Polak P."/>
            <person name="Xiong Z."/>
            <person name="Kiezun A."/>
            <person name="Zhu Y."/>
            <person name="Chen Y."/>
            <person name="Kryukov G.V."/>
            <person name="Zhang Q."/>
            <person name="Peshkin L."/>
            <person name="Yang L."/>
            <person name="Bronson R.T."/>
            <person name="Buffenstein R."/>
            <person name="Wang B."/>
            <person name="Han C."/>
            <person name="Li Q."/>
            <person name="Chen L."/>
            <person name="Zhao W."/>
            <person name="Sunyaev S.R."/>
            <person name="Park T.J."/>
            <person name="Zhang G."/>
            <person name="Wang J."/>
            <person name="Gladyshev V.N."/>
        </authorList>
    </citation>
    <scope>NUCLEOTIDE SEQUENCE [LARGE SCALE GENOMIC DNA]</scope>
</reference>
<feature type="region of interest" description="Disordered" evidence="1">
    <location>
        <begin position="58"/>
        <end position="88"/>
    </location>
</feature>
<dbReference type="Gene3D" id="3.40.50.300">
    <property type="entry name" value="P-loop containing nucleotide triphosphate hydrolases"/>
    <property type="match status" value="1"/>
</dbReference>
<dbReference type="InterPro" id="IPR027417">
    <property type="entry name" value="P-loop_NTPase"/>
</dbReference>
<accession>G5APU5</accession>
<organism evidence="2 3">
    <name type="scientific">Heterocephalus glaber</name>
    <name type="common">Naked mole rat</name>
    <dbReference type="NCBI Taxonomy" id="10181"/>
    <lineage>
        <taxon>Eukaryota</taxon>
        <taxon>Metazoa</taxon>
        <taxon>Chordata</taxon>
        <taxon>Craniata</taxon>
        <taxon>Vertebrata</taxon>
        <taxon>Euteleostomi</taxon>
        <taxon>Mammalia</taxon>
        <taxon>Eutheria</taxon>
        <taxon>Euarchontoglires</taxon>
        <taxon>Glires</taxon>
        <taxon>Rodentia</taxon>
        <taxon>Hystricomorpha</taxon>
        <taxon>Bathyergidae</taxon>
        <taxon>Heterocephalus</taxon>
    </lineage>
</organism>
<dbReference type="EMBL" id="JH166403">
    <property type="protein sequence ID" value="EHA99055.1"/>
    <property type="molecule type" value="Genomic_DNA"/>
</dbReference>
<sequence length="116" mass="12361">MDYLCFRALCCKGPPPARPEYDLVCIDLTGSGKTSLLAKLCGESPENVVSTTGFSIKAVPFPESPPQGGNTEEREGSSELSTRDWSPLEATRWGEGGAAFCPCPCSPTQPCPCFLL</sequence>